<dbReference type="SUPFAM" id="SSF51556">
    <property type="entry name" value="Metallo-dependent hydrolases"/>
    <property type="match status" value="1"/>
</dbReference>
<dbReference type="PANTHER" id="PTHR11647:SF1">
    <property type="entry name" value="COLLAPSIN RESPONSE MEDIATOR PROTEIN"/>
    <property type="match status" value="1"/>
</dbReference>
<dbReference type="HOGENOM" id="CLU_016107_2_1_0"/>
<dbReference type="Gene3D" id="3.30.1490.130">
    <property type="entry name" value="D-aminoacylase. Domain 3"/>
    <property type="match status" value="1"/>
</dbReference>
<dbReference type="PANTHER" id="PTHR11647">
    <property type="entry name" value="HYDRANTOINASE/DIHYDROPYRIMIDINASE FAMILY MEMBER"/>
    <property type="match status" value="1"/>
</dbReference>
<accession>A0A068NUR4</accession>
<protein>
    <submittedName>
        <fullName evidence="2">Putative D-aminoacylase</fullName>
    </submittedName>
</protein>
<dbReference type="OrthoDB" id="9766983at2"/>
<name>A0A068NUR4_FIMGI</name>
<dbReference type="InterPro" id="IPR013108">
    <property type="entry name" value="Amidohydro_3"/>
</dbReference>
<keyword evidence="3" id="KW-1185">Reference proteome</keyword>
<dbReference type="Proteomes" id="UP000027982">
    <property type="component" value="Chromosome"/>
</dbReference>
<dbReference type="Pfam" id="PF07969">
    <property type="entry name" value="Amidohydro_3"/>
    <property type="match status" value="1"/>
</dbReference>
<dbReference type="STRING" id="661478.OP10G_1986"/>
<dbReference type="InterPro" id="IPR032466">
    <property type="entry name" value="Metal_Hydrolase"/>
</dbReference>
<dbReference type="Gene3D" id="3.20.20.140">
    <property type="entry name" value="Metal-dependent hydrolases"/>
    <property type="match status" value="1"/>
</dbReference>
<dbReference type="InterPro" id="IPR023100">
    <property type="entry name" value="D-aminoacylase_insert_dom_sf"/>
</dbReference>
<dbReference type="AlphaFoldDB" id="A0A068NUR4"/>
<dbReference type="GO" id="GO:0016812">
    <property type="term" value="F:hydrolase activity, acting on carbon-nitrogen (but not peptide) bonds, in cyclic amides"/>
    <property type="evidence" value="ECO:0007669"/>
    <property type="project" value="TreeGrafter"/>
</dbReference>
<dbReference type="GO" id="GO:0005829">
    <property type="term" value="C:cytosol"/>
    <property type="evidence" value="ECO:0007669"/>
    <property type="project" value="TreeGrafter"/>
</dbReference>
<organism evidence="2 3">
    <name type="scientific">Fimbriimonas ginsengisoli Gsoil 348</name>
    <dbReference type="NCBI Taxonomy" id="661478"/>
    <lineage>
        <taxon>Bacteria</taxon>
        <taxon>Bacillati</taxon>
        <taxon>Armatimonadota</taxon>
        <taxon>Fimbriimonadia</taxon>
        <taxon>Fimbriimonadales</taxon>
        <taxon>Fimbriimonadaceae</taxon>
        <taxon>Fimbriimonas</taxon>
    </lineage>
</organism>
<feature type="domain" description="Amidohydrolase 3" evidence="1">
    <location>
        <begin position="56"/>
        <end position="472"/>
    </location>
</feature>
<sequence>MILAAYLALAITRSGIVIRGGTVYDGTGRPPFAADVRIEGDKIVGVGTIRPQKGDRIIDATGLAVAPGFIDAHSHADGGILEDPNAETQIRQGITTAVVGEDGGSALPVSKFFTQLEQHPASINFASFTGQGTIRQAVLGNDQRKPTAAELKRMKELVDQDMRAGALGLSTGLEYEPNRYADTAEIVELTKVAARHHGIYISHVRNEDNQAFEAFRELIEVARQAHIPAEINHIKLCSTRVWGREPEVGRMMEAARKEGLDITADVYPYTYWQSTIRVIIPTEEFGNRALWEQGLKDVGGPSHVLLTGYSPDPTWAGKTIAELADKTGKDPITLIQEIIERCYGKGNKGEESVVVTAMSEEDITNFIRDPHIMFCSDGGLHGTHPRGAGSFPRILGVYARERKVISMTEAIRKMTSLPAKRFGFRDRGVIASGKTADITLFDPKTVVDTATTKEPEAKPIGIPTVIVRGVVVLENGDPTGAHPGRAWRK</sequence>
<evidence type="ECO:0000313" key="3">
    <source>
        <dbReference type="Proteomes" id="UP000027982"/>
    </source>
</evidence>
<dbReference type="eggNOG" id="COG3653">
    <property type="taxonomic scope" value="Bacteria"/>
</dbReference>
<gene>
    <name evidence="2" type="ORF">OP10G_1986</name>
</gene>
<evidence type="ECO:0000259" key="1">
    <source>
        <dbReference type="Pfam" id="PF07969"/>
    </source>
</evidence>
<dbReference type="GO" id="GO:0016811">
    <property type="term" value="F:hydrolase activity, acting on carbon-nitrogen (but not peptide) bonds, in linear amides"/>
    <property type="evidence" value="ECO:0007669"/>
    <property type="project" value="InterPro"/>
</dbReference>
<evidence type="ECO:0000313" key="2">
    <source>
        <dbReference type="EMBL" id="AIE85354.1"/>
    </source>
</evidence>
<dbReference type="RefSeq" id="WP_038472940.1">
    <property type="nucleotide sequence ID" value="NZ_CP007139.1"/>
</dbReference>
<dbReference type="SUPFAM" id="SSF51338">
    <property type="entry name" value="Composite domain of metallo-dependent hydrolases"/>
    <property type="match status" value="1"/>
</dbReference>
<dbReference type="EMBL" id="CP007139">
    <property type="protein sequence ID" value="AIE85354.1"/>
    <property type="molecule type" value="Genomic_DNA"/>
</dbReference>
<dbReference type="InterPro" id="IPR050378">
    <property type="entry name" value="Metallo-dep_Hydrolases_sf"/>
</dbReference>
<dbReference type="Gene3D" id="2.30.40.10">
    <property type="entry name" value="Urease, subunit C, domain 1"/>
    <property type="match status" value="1"/>
</dbReference>
<reference evidence="2 3" key="1">
    <citation type="journal article" date="2014" name="PLoS ONE">
        <title>The first complete genome sequence of the class fimbriimonadia in the phylum armatimonadetes.</title>
        <authorList>
            <person name="Hu Z.Y."/>
            <person name="Wang Y.Z."/>
            <person name="Im W.T."/>
            <person name="Wang S.Y."/>
            <person name="Zhao G.P."/>
            <person name="Zheng H.J."/>
            <person name="Quan Z.X."/>
        </authorList>
    </citation>
    <scope>NUCLEOTIDE SEQUENCE [LARGE SCALE GENOMIC DNA]</scope>
    <source>
        <strain evidence="2">Gsoil 348</strain>
    </source>
</reference>
<proteinExistence type="predicted"/>
<dbReference type="KEGG" id="fgi:OP10G_1986"/>
<dbReference type="CDD" id="cd01297">
    <property type="entry name" value="D-aminoacylase"/>
    <property type="match status" value="1"/>
</dbReference>
<dbReference type="InterPro" id="IPR011059">
    <property type="entry name" value="Metal-dep_hydrolase_composite"/>
</dbReference>